<reference evidence="1 2" key="1">
    <citation type="submission" date="2014-03" db="EMBL/GenBank/DDBJ databases">
        <title>Draft Genome Sequence of Actibacterium mucosum KCTC 23349, a Marine Alphaproteobacterium with Complex Ionic Requirements Isolated from Mediterranean Seawater at Malvarrosa Beach, Valencia, Spain.</title>
        <authorList>
            <person name="Arahal D.R."/>
            <person name="Shao Z."/>
            <person name="Lai Q."/>
            <person name="Pujalte M.J."/>
        </authorList>
    </citation>
    <scope>NUCLEOTIDE SEQUENCE [LARGE SCALE GENOMIC DNA]</scope>
    <source>
        <strain evidence="1 2">KCTC 23349</strain>
    </source>
</reference>
<dbReference type="AlphaFoldDB" id="A0A037ZJE7"/>
<dbReference type="Pfam" id="PF19648">
    <property type="entry name" value="DUF6151"/>
    <property type="match status" value="1"/>
</dbReference>
<dbReference type="EMBL" id="JFKE01000005">
    <property type="protein sequence ID" value="KAJ54906.1"/>
    <property type="molecule type" value="Genomic_DNA"/>
</dbReference>
<name>A0A037ZJE7_9RHOB</name>
<evidence type="ECO:0000313" key="2">
    <source>
        <dbReference type="Proteomes" id="UP000026249"/>
    </source>
</evidence>
<accession>A0A037ZJE7</accession>
<dbReference type="OrthoDB" id="5500342at2"/>
<comment type="caution">
    <text evidence="1">The sequence shown here is derived from an EMBL/GenBank/DDBJ whole genome shotgun (WGS) entry which is preliminary data.</text>
</comment>
<dbReference type="InterPro" id="IPR011057">
    <property type="entry name" value="Mss4-like_sf"/>
</dbReference>
<dbReference type="Proteomes" id="UP000026249">
    <property type="component" value="Unassembled WGS sequence"/>
</dbReference>
<organism evidence="1 2">
    <name type="scientific">Actibacterium mucosum KCTC 23349</name>
    <dbReference type="NCBI Taxonomy" id="1454373"/>
    <lineage>
        <taxon>Bacteria</taxon>
        <taxon>Pseudomonadati</taxon>
        <taxon>Pseudomonadota</taxon>
        <taxon>Alphaproteobacteria</taxon>
        <taxon>Rhodobacterales</taxon>
        <taxon>Roseobacteraceae</taxon>
        <taxon>Actibacterium</taxon>
    </lineage>
</organism>
<dbReference type="RefSeq" id="WP_051588309.1">
    <property type="nucleotide sequence ID" value="NZ_JFKE01000005.1"/>
</dbReference>
<sequence>MQTTLNFACDCGKMQGRIDRVTPQKIGHLTCYCKYCLGFPTHLGTGDKYIRDGGWVNLVQVAPDDVTIDQGSEHLACLKFTPKGPLRWYASCCGTPIANTLAGRMPPFASFYADTMGDADLGPVQLHSFCDHLPAAQRPQPSGNKAVRAFVLRFAKRVIPAILTLRFRKNPFFDAKGAPVATPQLLSKEQAQAAFPAR</sequence>
<dbReference type="Gene3D" id="3.90.1590.10">
    <property type="entry name" value="glutathione-dependent formaldehyde- activating enzyme (gfa)"/>
    <property type="match status" value="1"/>
</dbReference>
<evidence type="ECO:0008006" key="3">
    <source>
        <dbReference type="Google" id="ProtNLM"/>
    </source>
</evidence>
<dbReference type="InterPro" id="IPR046149">
    <property type="entry name" value="DUF6151"/>
</dbReference>
<protein>
    <recommendedName>
        <fullName evidence="3">CENP-V/GFA domain-containing protein</fullName>
    </recommendedName>
</protein>
<evidence type="ECO:0000313" key="1">
    <source>
        <dbReference type="EMBL" id="KAJ54906.1"/>
    </source>
</evidence>
<proteinExistence type="predicted"/>
<dbReference type="STRING" id="1454373.ACMU_14170"/>
<dbReference type="SUPFAM" id="SSF51316">
    <property type="entry name" value="Mss4-like"/>
    <property type="match status" value="1"/>
</dbReference>
<keyword evidence="2" id="KW-1185">Reference proteome</keyword>
<gene>
    <name evidence="1" type="ORF">ACMU_14170</name>
</gene>